<organism evidence="4 5">
    <name type="scientific">Arachidicoccus rhizosphaerae</name>
    <dbReference type="NCBI Taxonomy" id="551991"/>
    <lineage>
        <taxon>Bacteria</taxon>
        <taxon>Pseudomonadati</taxon>
        <taxon>Bacteroidota</taxon>
        <taxon>Chitinophagia</taxon>
        <taxon>Chitinophagales</taxon>
        <taxon>Chitinophagaceae</taxon>
        <taxon>Arachidicoccus</taxon>
    </lineage>
</organism>
<dbReference type="SUPFAM" id="SSF51735">
    <property type="entry name" value="NAD(P)-binding Rossmann-fold domains"/>
    <property type="match status" value="1"/>
</dbReference>
<dbReference type="PANTHER" id="PTHR42748">
    <property type="entry name" value="NITROGEN METABOLITE REPRESSION PROTEIN NMRA FAMILY MEMBER"/>
    <property type="match status" value="1"/>
</dbReference>
<dbReference type="Gene3D" id="3.90.25.10">
    <property type="entry name" value="UDP-galactose 4-epimerase, domain 1"/>
    <property type="match status" value="1"/>
</dbReference>
<dbReference type="InterPro" id="IPR036291">
    <property type="entry name" value="NAD(P)-bd_dom_sf"/>
</dbReference>
<protein>
    <submittedName>
        <fullName evidence="4">NmrA-like family protein</fullName>
    </submittedName>
</protein>
<evidence type="ECO:0000313" key="4">
    <source>
        <dbReference type="EMBL" id="SDZ86617.1"/>
    </source>
</evidence>
<dbReference type="STRING" id="551991.SAMN05192529_10335"/>
<feature type="domain" description="NmrA-like" evidence="3">
    <location>
        <begin position="12"/>
        <end position="305"/>
    </location>
</feature>
<dbReference type="PANTHER" id="PTHR42748:SF7">
    <property type="entry name" value="NMRA LIKE REDOX SENSOR 1-RELATED"/>
    <property type="match status" value="1"/>
</dbReference>
<keyword evidence="2" id="KW-0521">NADP</keyword>
<dbReference type="Gene3D" id="3.40.50.720">
    <property type="entry name" value="NAD(P)-binding Rossmann-like Domain"/>
    <property type="match status" value="1"/>
</dbReference>
<keyword evidence="5" id="KW-1185">Reference proteome</keyword>
<reference evidence="4 5" key="1">
    <citation type="submission" date="2016-10" db="EMBL/GenBank/DDBJ databases">
        <authorList>
            <person name="de Groot N.N."/>
        </authorList>
    </citation>
    <scope>NUCLEOTIDE SEQUENCE [LARGE SCALE GENOMIC DNA]</scope>
    <source>
        <strain evidence="4 5">Vu-144</strain>
    </source>
</reference>
<evidence type="ECO:0000256" key="1">
    <source>
        <dbReference type="ARBA" id="ARBA00006328"/>
    </source>
</evidence>
<dbReference type="OrthoDB" id="9798669at2"/>
<evidence type="ECO:0000259" key="3">
    <source>
        <dbReference type="Pfam" id="PF05368"/>
    </source>
</evidence>
<accession>A0A1H3WHI3</accession>
<proteinExistence type="inferred from homology"/>
<comment type="similarity">
    <text evidence="1">Belongs to the NmrA-type oxidoreductase family.</text>
</comment>
<dbReference type="Proteomes" id="UP000199041">
    <property type="component" value="Unassembled WGS sequence"/>
</dbReference>
<evidence type="ECO:0000313" key="5">
    <source>
        <dbReference type="Proteomes" id="UP000199041"/>
    </source>
</evidence>
<dbReference type="EMBL" id="FNQY01000003">
    <property type="protein sequence ID" value="SDZ86617.1"/>
    <property type="molecule type" value="Genomic_DNA"/>
</dbReference>
<dbReference type="InterPro" id="IPR008030">
    <property type="entry name" value="NmrA-like"/>
</dbReference>
<evidence type="ECO:0000256" key="2">
    <source>
        <dbReference type="ARBA" id="ARBA00022857"/>
    </source>
</evidence>
<dbReference type="AlphaFoldDB" id="A0A1H3WHI3"/>
<dbReference type="InterPro" id="IPR051164">
    <property type="entry name" value="NmrA-like_oxidored"/>
</dbReference>
<sequence>MLSGQQASQTDKPLITIVGVMGKQGRSTAYCLIKSGLFRVRGITRKTNSAEGLKMAKLGIELIDLPLRPGLQADFTKAFAGSQGVFLMTPNIIPPDNYEFELGKQLADAAVAAGVQHIVFSSLENVVSISGGRYLAPHFTDKAKIEVYIRSLPIRSSFIMMAFFYTNLAEFYTPYLADGKLIFPIYLPEDFQAPFVDPLTATGPAVLELFKHQQKYAGQSLPVIGEFISPRQIVNDFNLITGQNAVYSSAYSKQELLHHFPDMSQQPELVQEILDMTHFVVKHGYYRKQRDIEWSQNLNPERLTWKGFIKQTKWQGEKKVY</sequence>
<name>A0A1H3WHI3_9BACT</name>
<dbReference type="Pfam" id="PF05368">
    <property type="entry name" value="NmrA"/>
    <property type="match status" value="1"/>
</dbReference>
<gene>
    <name evidence="4" type="ORF">SAMN05192529_10335</name>
</gene>
<dbReference type="RefSeq" id="WP_091393747.1">
    <property type="nucleotide sequence ID" value="NZ_FNQY01000003.1"/>
</dbReference>